<evidence type="ECO:0008006" key="4">
    <source>
        <dbReference type="Google" id="ProtNLM"/>
    </source>
</evidence>
<dbReference type="InterPro" id="IPR011010">
    <property type="entry name" value="DNA_brk_join_enz"/>
</dbReference>
<sequence length="503" mass="56192">MSPAYKTPEERDRWHKRTCARCERHGWFAARWPDGHVCRTCHDKALRVRGQCPACGDEPVLPGLRPDDGALICPDCAGFVMSYRCSRCEREGKLHGGRLCTRCTLTDRLGELLDDGTGRIRPALLPLAESLLNADNPVSILNGLHMRKGKISAPDDLLRRLGRGEIELTHEAFHTLQPWRAAAHLRELLMACGVLPAVDKRLCLFESWLVGHLAAITEPEHAQIIRRFATWNVLSKLRTAAGRRPLTPGSQTYATGQVKHATAFLNWLRVHDLTLTTCRQADIDRWHVEHNEHNRSTVQPFLLWCQTTKLTRRFRLPPPQARRAAPLSHRDRLSLLGRLLTDDSLPLRSRVAAIIILLYAEPCSRVVRLTIDDVAHDNGQVLLRLGEPASPVPAPFAELLLIWINNRDNMNTATNRESRWLFPGRRAGQPLHPNGLSGQLNNLGIPTTAARTAAIRQQVLGMPAPVVADALGYHNKTTTRLLNETGGTWSRYAAGDHTRSPAG</sequence>
<evidence type="ECO:0000313" key="2">
    <source>
        <dbReference type="EMBL" id="AXE28295.1"/>
    </source>
</evidence>
<dbReference type="AlphaFoldDB" id="A0A344UBM4"/>
<name>A0A344UBM4_9ACTN</name>
<dbReference type="SUPFAM" id="SSF56349">
    <property type="entry name" value="DNA breaking-rejoining enzymes"/>
    <property type="match status" value="1"/>
</dbReference>
<dbReference type="Proteomes" id="UP000252004">
    <property type="component" value="Plasmid unnamed2"/>
</dbReference>
<dbReference type="Gene3D" id="1.10.443.10">
    <property type="entry name" value="Intergrase catalytic core"/>
    <property type="match status" value="1"/>
</dbReference>
<evidence type="ECO:0000313" key="3">
    <source>
        <dbReference type="Proteomes" id="UP000252004"/>
    </source>
</evidence>
<proteinExistence type="predicted"/>
<protein>
    <recommendedName>
        <fullName evidence="4">Recombinase XerD</fullName>
    </recommendedName>
</protein>
<dbReference type="InterPro" id="IPR013762">
    <property type="entry name" value="Integrase-like_cat_sf"/>
</dbReference>
<keyword evidence="3" id="KW-1185">Reference proteome</keyword>
<keyword evidence="1" id="KW-0233">DNA recombination</keyword>
<dbReference type="GO" id="GO:0015074">
    <property type="term" value="P:DNA integration"/>
    <property type="evidence" value="ECO:0007669"/>
    <property type="project" value="InterPro"/>
</dbReference>
<dbReference type="GO" id="GO:0006310">
    <property type="term" value="P:DNA recombination"/>
    <property type="evidence" value="ECO:0007669"/>
    <property type="project" value="UniProtKB-KW"/>
</dbReference>
<dbReference type="EMBL" id="CP030864">
    <property type="protein sequence ID" value="AXE28295.1"/>
    <property type="molecule type" value="Genomic_DNA"/>
</dbReference>
<accession>A0A344UBM4</accession>
<dbReference type="RefSeq" id="WP_114059455.1">
    <property type="nucleotide sequence ID" value="NZ_CP030864.1"/>
</dbReference>
<geneLocation type="plasmid" evidence="2 3">
    <name>unnamed2</name>
</geneLocation>
<dbReference type="GO" id="GO:0003677">
    <property type="term" value="F:DNA binding"/>
    <property type="evidence" value="ECO:0007669"/>
    <property type="project" value="InterPro"/>
</dbReference>
<organism evidence="2 3">
    <name type="scientific">Streptomyces globosus</name>
    <dbReference type="NCBI Taxonomy" id="68209"/>
    <lineage>
        <taxon>Bacteria</taxon>
        <taxon>Bacillati</taxon>
        <taxon>Actinomycetota</taxon>
        <taxon>Actinomycetes</taxon>
        <taxon>Kitasatosporales</taxon>
        <taxon>Streptomycetaceae</taxon>
        <taxon>Streptomyces</taxon>
    </lineage>
</organism>
<reference evidence="2 3" key="1">
    <citation type="submission" date="2018-01" db="EMBL/GenBank/DDBJ databases">
        <title>Draft genome Sequence of streptomyces globosus LZH-48.</title>
        <authorList>
            <person name="Ran K."/>
            <person name="Li Z."/>
            <person name="Wei S."/>
            <person name="Dong R."/>
        </authorList>
    </citation>
    <scope>NUCLEOTIDE SEQUENCE [LARGE SCALE GENOMIC DNA]</scope>
    <source>
        <strain evidence="2 3">LZH-48</strain>
        <plasmid evidence="2 3">unnamed2</plasmid>
    </source>
</reference>
<dbReference type="OrthoDB" id="3405537at2"/>
<evidence type="ECO:0000256" key="1">
    <source>
        <dbReference type="ARBA" id="ARBA00023172"/>
    </source>
</evidence>
<gene>
    <name evidence="2" type="ORF">C0216_33125</name>
</gene>
<keyword evidence="2" id="KW-0614">Plasmid</keyword>
<dbReference type="KEGG" id="sgz:C0216_33125"/>